<dbReference type="GO" id="GO:0070626">
    <property type="term" value="F:(S)-2-(5-amino-1-(5-phospho-D-ribosyl)imidazole-4-carboxamido) succinate lyase (fumarate-forming) activity"/>
    <property type="evidence" value="ECO:0007669"/>
    <property type="project" value="TreeGrafter"/>
</dbReference>
<evidence type="ECO:0000259" key="15">
    <source>
        <dbReference type="SMART" id="SM00998"/>
    </source>
</evidence>
<evidence type="ECO:0000256" key="7">
    <source>
        <dbReference type="ARBA" id="ARBA00022755"/>
    </source>
</evidence>
<evidence type="ECO:0000256" key="11">
    <source>
        <dbReference type="ARBA" id="ARBA00030717"/>
    </source>
</evidence>
<dbReference type="InterPro" id="IPR008948">
    <property type="entry name" value="L-Aspartase-like"/>
</dbReference>
<dbReference type="Gene3D" id="1.20.200.10">
    <property type="entry name" value="Fumarase/aspartase (Central domain)"/>
    <property type="match status" value="1"/>
</dbReference>
<evidence type="ECO:0000256" key="4">
    <source>
        <dbReference type="ARBA" id="ARBA00011668"/>
    </source>
</evidence>
<name>A0A7C4H9E5_STAMA</name>
<evidence type="ECO:0000256" key="3">
    <source>
        <dbReference type="ARBA" id="ARBA00008273"/>
    </source>
</evidence>
<evidence type="ECO:0000256" key="10">
    <source>
        <dbReference type="ARBA" id="ARBA00025012"/>
    </source>
</evidence>
<dbReference type="AlphaFoldDB" id="A0A7C4H9E5"/>
<dbReference type="Gene3D" id="1.10.40.30">
    <property type="entry name" value="Fumarase/aspartase (C-terminal domain)"/>
    <property type="match status" value="1"/>
</dbReference>
<dbReference type="CDD" id="cd01360">
    <property type="entry name" value="Adenylsuccinate_lyase_1"/>
    <property type="match status" value="1"/>
</dbReference>
<dbReference type="UniPathway" id="UPA00074">
    <property type="reaction ID" value="UER00132"/>
</dbReference>
<dbReference type="EMBL" id="DTBJ01000033">
    <property type="protein sequence ID" value="HGM58805.1"/>
    <property type="molecule type" value="Genomic_DNA"/>
</dbReference>
<comment type="similarity">
    <text evidence="3 14">Belongs to the lyase 1 family. Adenylosuccinate lyase subfamily.</text>
</comment>
<dbReference type="GO" id="GO:0006189">
    <property type="term" value="P:'de novo' IMP biosynthetic process"/>
    <property type="evidence" value="ECO:0007669"/>
    <property type="project" value="UniProtKB-UniPathway"/>
</dbReference>
<protein>
    <recommendedName>
        <fullName evidence="6 13">Adenylosuccinate lyase</fullName>
        <shortName evidence="14">ASL</shortName>
        <ecNumber evidence="5 13">4.3.2.2</ecNumber>
    </recommendedName>
    <alternativeName>
        <fullName evidence="11 14">Adenylosuccinase</fullName>
    </alternativeName>
</protein>
<dbReference type="FunFam" id="1.20.200.10:FF:000008">
    <property type="entry name" value="Adenylosuccinate lyase"/>
    <property type="match status" value="1"/>
</dbReference>
<evidence type="ECO:0000256" key="13">
    <source>
        <dbReference type="NCBIfam" id="TIGR00928"/>
    </source>
</evidence>
<dbReference type="EC" id="4.3.2.2" evidence="5 13"/>
<comment type="function">
    <text evidence="10">Catalyzes two reactions in de novo purine nucleotide biosynthesis. Catalyzes the breakdown of 5-aminoimidazole- (N-succinylocarboxamide) ribotide (SAICAR or 2-[5-amino-1-(5-phospho-beta-D-ribosyl)imidazole-4-carboxamido]succinate) to 5-aminoimidazole-4-carboxamide ribotide (AICAR or 5-amino-1-(5-phospho-beta-D-ribosyl)imidazole-4-carboxamide) and fumarate, and of adenylosuccinate (ADS or N(6)-(1,2-dicarboxyethyl)-AMP) to adenosine monophosphate (AMP) and fumarate.</text>
</comment>
<evidence type="ECO:0000256" key="2">
    <source>
        <dbReference type="ARBA" id="ARBA00004734"/>
    </source>
</evidence>
<dbReference type="GO" id="GO:0004018">
    <property type="term" value="F:N6-(1,2-dicarboxyethyl)AMP AMP-lyase (fumarate-forming) activity"/>
    <property type="evidence" value="ECO:0007669"/>
    <property type="project" value="UniProtKB-UniRule"/>
</dbReference>
<comment type="pathway">
    <text evidence="1 14">Purine metabolism; IMP biosynthesis via de novo pathway; 5-amino-1-(5-phospho-D-ribosyl)imidazole-4-carboxamide from 5-amino-1-(5-phospho-D-ribosyl)imidazole-4-carboxylate: step 2/2.</text>
</comment>
<evidence type="ECO:0000256" key="6">
    <source>
        <dbReference type="ARBA" id="ARBA00017058"/>
    </source>
</evidence>
<accession>A0A7C4H9E5</accession>
<evidence type="ECO:0000256" key="8">
    <source>
        <dbReference type="ARBA" id="ARBA00023239"/>
    </source>
</evidence>
<comment type="catalytic activity">
    <reaction evidence="9">
        <text>(2S)-2-[5-amino-1-(5-phospho-beta-D-ribosyl)imidazole-4-carboxamido]succinate = 5-amino-1-(5-phospho-beta-D-ribosyl)imidazole-4-carboxamide + fumarate</text>
        <dbReference type="Rhea" id="RHEA:23920"/>
        <dbReference type="ChEBI" id="CHEBI:29806"/>
        <dbReference type="ChEBI" id="CHEBI:58443"/>
        <dbReference type="ChEBI" id="CHEBI:58475"/>
        <dbReference type="EC" id="4.3.2.2"/>
    </reaction>
    <physiologicalReaction direction="left-to-right" evidence="9">
        <dbReference type="Rhea" id="RHEA:23921"/>
    </physiologicalReaction>
</comment>
<dbReference type="PROSITE" id="PS00163">
    <property type="entry name" value="FUMARATE_LYASES"/>
    <property type="match status" value="1"/>
</dbReference>
<dbReference type="Pfam" id="PF00206">
    <property type="entry name" value="Lyase_1"/>
    <property type="match status" value="1"/>
</dbReference>
<keyword evidence="8 14" id="KW-0456">Lyase</keyword>
<comment type="subunit">
    <text evidence="4">Homotetramer. Residues from neighboring subunits contribute catalytic and substrate-binding residues to each active site.</text>
</comment>
<reference evidence="16" key="1">
    <citation type="journal article" date="2020" name="mSystems">
        <title>Genome- and Community-Level Interaction Insights into Carbon Utilization and Element Cycling Functions of Hydrothermarchaeota in Hydrothermal Sediment.</title>
        <authorList>
            <person name="Zhou Z."/>
            <person name="Liu Y."/>
            <person name="Xu W."/>
            <person name="Pan J."/>
            <person name="Luo Z.H."/>
            <person name="Li M."/>
        </authorList>
    </citation>
    <scope>NUCLEOTIDE SEQUENCE [LARGE SCALE GENOMIC DNA]</scope>
    <source>
        <strain evidence="17">SpSt-622</strain>
        <strain evidence="16">SpSt-642</strain>
    </source>
</reference>
<proteinExistence type="inferred from homology"/>
<dbReference type="InterPro" id="IPR024083">
    <property type="entry name" value="Fumarase/histidase_N"/>
</dbReference>
<dbReference type="Gene3D" id="1.10.275.10">
    <property type="entry name" value="Fumarase/aspartase (N-terminal domain)"/>
    <property type="match status" value="1"/>
</dbReference>
<dbReference type="GO" id="GO:0005829">
    <property type="term" value="C:cytosol"/>
    <property type="evidence" value="ECO:0007669"/>
    <property type="project" value="TreeGrafter"/>
</dbReference>
<comment type="caution">
    <text evidence="16">The sequence shown here is derived from an EMBL/GenBank/DDBJ whole genome shotgun (WGS) entry which is preliminary data.</text>
</comment>
<dbReference type="InterPro" id="IPR020557">
    <property type="entry name" value="Fumarate_lyase_CS"/>
</dbReference>
<evidence type="ECO:0000256" key="12">
    <source>
        <dbReference type="ARBA" id="ARBA00049115"/>
    </source>
</evidence>
<feature type="domain" description="Adenylosuccinate lyase C-terminal" evidence="15">
    <location>
        <begin position="364"/>
        <end position="444"/>
    </location>
</feature>
<dbReference type="PRINTS" id="PR00149">
    <property type="entry name" value="FUMRATELYASE"/>
</dbReference>
<dbReference type="InterPro" id="IPR000362">
    <property type="entry name" value="Fumarate_lyase_fam"/>
</dbReference>
<dbReference type="InterPro" id="IPR004769">
    <property type="entry name" value="Pur_lyase"/>
</dbReference>
<dbReference type="InterPro" id="IPR022761">
    <property type="entry name" value="Fumarate_lyase_N"/>
</dbReference>
<organism evidence="16">
    <name type="scientific">Staphylothermus marinus</name>
    <dbReference type="NCBI Taxonomy" id="2280"/>
    <lineage>
        <taxon>Archaea</taxon>
        <taxon>Thermoproteota</taxon>
        <taxon>Thermoprotei</taxon>
        <taxon>Desulfurococcales</taxon>
        <taxon>Desulfurococcaceae</taxon>
        <taxon>Staphylothermus</taxon>
    </lineage>
</organism>
<dbReference type="SMART" id="SM00998">
    <property type="entry name" value="ADSL_C"/>
    <property type="match status" value="1"/>
</dbReference>
<dbReference type="GO" id="GO:0044208">
    <property type="term" value="P:'de novo' AMP biosynthetic process"/>
    <property type="evidence" value="ECO:0007669"/>
    <property type="project" value="UniProtKB-UniPathway"/>
</dbReference>
<dbReference type="SUPFAM" id="SSF48557">
    <property type="entry name" value="L-aspartase-like"/>
    <property type="match status" value="1"/>
</dbReference>
<evidence type="ECO:0000313" key="17">
    <source>
        <dbReference type="EMBL" id="HGU65187.1"/>
    </source>
</evidence>
<evidence type="ECO:0000256" key="14">
    <source>
        <dbReference type="RuleBase" id="RU361172"/>
    </source>
</evidence>
<dbReference type="NCBIfam" id="TIGR00928">
    <property type="entry name" value="purB"/>
    <property type="match status" value="1"/>
</dbReference>
<dbReference type="InterPro" id="IPR019468">
    <property type="entry name" value="AdenyloSucc_lyase_C"/>
</dbReference>
<sequence>MLRSDRGWICPLEYRYGSLEMKKIFSRENLIEKEVFVEKTLLKTLVEIGFAPRKCLDYIDKCFENIKIDEIDDLEKKTGHDTASLAIVIAEKCGDCGKYVHLGATSNDIIDTAWALVLRDALIVLKNKLKKVIELLIDYSMKYRDVLMIGRTHGQHALPITLGFKLANYVYEFTRSYDRICSMESRVIRGKMSGGVGSMAGWMGRGLDIERVFMNEIGLKPHLITTQVSPRDSFAEIIVNLAILASQLDRFALEIRELSRPEIGEVVVKTSAGSIGSSTMPHKRNPVLAERICGLARLIRGFTVPALENIVLMHERDLCNSSVERVMIPHVFLILDQMLEDTLMILRNIEFNTERMRENISLTRNIIASECIMIKLVVKSNIARHVAHRLLSELVDKALSENRDFREVVSESNISELLSQSDINDCFDYNKYLGNINELIERAIEYSREILKVC</sequence>
<dbReference type="EMBL" id="DTAN01000122">
    <property type="protein sequence ID" value="HGU65187.1"/>
    <property type="molecule type" value="Genomic_DNA"/>
</dbReference>
<keyword evidence="7 14" id="KW-0658">Purine biosynthesis</keyword>
<dbReference type="PANTHER" id="PTHR43172">
    <property type="entry name" value="ADENYLOSUCCINATE LYASE"/>
    <property type="match status" value="1"/>
</dbReference>
<dbReference type="PANTHER" id="PTHR43172:SF1">
    <property type="entry name" value="ADENYLOSUCCINATE LYASE"/>
    <property type="match status" value="1"/>
</dbReference>
<evidence type="ECO:0000256" key="9">
    <source>
        <dbReference type="ARBA" id="ARBA00024477"/>
    </source>
</evidence>
<evidence type="ECO:0000256" key="5">
    <source>
        <dbReference type="ARBA" id="ARBA00012339"/>
    </source>
</evidence>
<gene>
    <name evidence="17" type="ORF">ENT92_03105</name>
    <name evidence="16" type="ORF">ENU14_04395</name>
</gene>
<dbReference type="PRINTS" id="PR00145">
    <property type="entry name" value="ARGSUCLYASE"/>
</dbReference>
<dbReference type="Pfam" id="PF10397">
    <property type="entry name" value="ADSL_C"/>
    <property type="match status" value="1"/>
</dbReference>
<comment type="pathway">
    <text evidence="2 14">Purine metabolism; AMP biosynthesis via de novo pathway; AMP from IMP: step 2/2.</text>
</comment>
<dbReference type="UniPathway" id="UPA00075">
    <property type="reaction ID" value="UER00336"/>
</dbReference>
<comment type="catalytic activity">
    <reaction evidence="12">
        <text>N(6)-(1,2-dicarboxyethyl)-AMP = fumarate + AMP</text>
        <dbReference type="Rhea" id="RHEA:16853"/>
        <dbReference type="ChEBI" id="CHEBI:29806"/>
        <dbReference type="ChEBI" id="CHEBI:57567"/>
        <dbReference type="ChEBI" id="CHEBI:456215"/>
        <dbReference type="EC" id="4.3.2.2"/>
    </reaction>
    <physiologicalReaction direction="left-to-right" evidence="12">
        <dbReference type="Rhea" id="RHEA:16854"/>
    </physiologicalReaction>
</comment>
<evidence type="ECO:0000313" key="16">
    <source>
        <dbReference type="EMBL" id="HGM58805.1"/>
    </source>
</evidence>
<evidence type="ECO:0000256" key="1">
    <source>
        <dbReference type="ARBA" id="ARBA00004706"/>
    </source>
</evidence>